<dbReference type="PROSITE" id="PS51143">
    <property type="entry name" value="MT_A70"/>
    <property type="match status" value="1"/>
</dbReference>
<evidence type="ECO:0000313" key="6">
    <source>
        <dbReference type="Proteomes" id="UP000072904"/>
    </source>
</evidence>
<evidence type="ECO:0000256" key="2">
    <source>
        <dbReference type="SAM" id="MobiDB-lite"/>
    </source>
</evidence>
<comment type="similarity">
    <text evidence="1">Belongs to the MT-A70-like family.</text>
</comment>
<accession>A0A077Y3L1</accession>
<feature type="region of interest" description="Disordered" evidence="2">
    <location>
        <begin position="20"/>
        <end position="148"/>
    </location>
</feature>
<feature type="compositionally biased region" description="Polar residues" evidence="2">
    <location>
        <begin position="72"/>
        <end position="86"/>
    </location>
</feature>
<dbReference type="AlphaFoldDB" id="A0A077Y3L1"/>
<feature type="compositionally biased region" description="Basic and acidic residues" evidence="2">
    <location>
        <begin position="26"/>
        <end position="71"/>
    </location>
</feature>
<dbReference type="KEGG" id="pyo:PY17X_0215000"/>
<dbReference type="PANTHER" id="PTHR12829">
    <property type="entry name" value="N6-ADENOSINE-METHYLTRANSFERASE"/>
    <property type="match status" value="1"/>
</dbReference>
<dbReference type="EMBL" id="LK934630">
    <property type="protein sequence ID" value="CDU16164.1"/>
    <property type="molecule type" value="Genomic_DNA"/>
</dbReference>
<sequence length="811" mass="94636">MSLAREKYLKRKRELLESINIIDSNLEDKKDGRSKEKIGENKNNTQKDNKRKHEERQKYPENNKRDYEQNKSLKISESTGNSNKNYDSFKKIEKNKTKHSTHHDRSEHSSFSNTNRDDSGLNTRENKYSHNNNLGMKPPSNVNKSGNKLSTLNYRTSSNVSDAHMKREITPNDQVHSRGNNNFSSLSNSSNNNAQLDARYKNPLKDIPNLKNIEIYDSSILLLFTCKILLEMCEVDGGKSNNVKKMSITSVEILREIKSRNRKNIKFLKINILNNVLIHMTKNKSSEKRDYGKGDASDVVCEKYKEIKLEGSCIDIENVGINIIIKTVYINNIKKLLLKYLHKFSTTNNSTMNPKFSKNMTRVEKDEIYRLGNNSNEYNINNSNMDVYNNNNLFGQREASYNSLTVENDNKKNVGAQQYLPEQYPNTGREMMHINNNIVNGDEHIEGGSKINYLENLLNEPTAKEKKIKEETTNILSILEAPTVIEELRIKKFQKKSDSVKIICQHLTKKACQKHNKECDKIHFKKIISEHTDISLGDCSYLDTCRHIETCKFVHYCVDKEDKMIMNEKNEMNKEQISKKKNNYKNTESFYTIKYDDNHTYEPQWIRCDLRNFDLSIFNQYVSVVMADPPWDIHMDLPYGTMTDNEMKHLPVQLIQDEGMIFLWVTGRAMELARECLQIWGYKRVEEILWVKTNHLQRIIRTGRTGHWLNHSKEHCLVGIKGNPVINRNIDCNVIVSEVRETSRKPDEIYTLIERLCPQNLKIELFGRPHNIRRNWITLGNQLNGVVLHHPQIKERYNKVAPKFNMPLCED</sequence>
<dbReference type="SUPFAM" id="SSF53335">
    <property type="entry name" value="S-adenosyl-L-methionine-dependent methyltransferases"/>
    <property type="match status" value="1"/>
</dbReference>
<dbReference type="VEuPathDB" id="PlasmoDB:PYYM_0216500"/>
<name>A0A077Y3L1_PLAYE</name>
<dbReference type="RefSeq" id="XP_729244.1">
    <property type="nucleotide sequence ID" value="XM_724151.1"/>
</dbReference>
<dbReference type="VEuPathDB" id="PlasmoDB:PY17X_0215000"/>
<dbReference type="VEuPathDB" id="PlasmoDB:Py17XNL_000202715"/>
<dbReference type="OMA" id="QFNMPLC"/>
<dbReference type="VEuPathDB" id="PlasmoDB:PY01472"/>
<dbReference type="GO" id="GO:0036396">
    <property type="term" value="C:RNA N6-methyladenosine methyltransferase complex"/>
    <property type="evidence" value="ECO:0007669"/>
    <property type="project" value="TreeGrafter"/>
</dbReference>
<dbReference type="OrthoDB" id="10262526at2759"/>
<dbReference type="GeneID" id="3801798"/>
<dbReference type="GO" id="GO:0032259">
    <property type="term" value="P:methylation"/>
    <property type="evidence" value="ECO:0007669"/>
    <property type="project" value="UniProtKB-KW"/>
</dbReference>
<keyword evidence="3" id="KW-0489">Methyltransferase</keyword>
<dbReference type="Proteomes" id="UP000072874">
    <property type="component" value="Chromosome 2"/>
</dbReference>
<feature type="compositionally biased region" description="Low complexity" evidence="2">
    <location>
        <begin position="180"/>
        <end position="193"/>
    </location>
</feature>
<feature type="compositionally biased region" description="Basic and acidic residues" evidence="2">
    <location>
        <begin position="115"/>
        <end position="128"/>
    </location>
</feature>
<evidence type="ECO:0000313" key="4">
    <source>
        <dbReference type="EMBL" id="VTZ71798.1"/>
    </source>
</evidence>
<protein>
    <submittedName>
        <fullName evidence="3">mRNA (N6-adenosine)-methyltransferase, putative</fullName>
        <ecNumber evidence="3">2.1.1.62</ecNumber>
    </submittedName>
</protein>
<reference evidence="5 6" key="1">
    <citation type="journal article" date="2014" name="BMC Biol.">
        <title>A comprehensive evaluation of rodent malaria parasite genomes and gene expression.</title>
        <authorList>
            <person name="Otto T.D."/>
            <person name="Bohme U."/>
            <person name="Jackson A.P."/>
            <person name="Hunt M."/>
            <person name="Franke-Fayard B."/>
            <person name="Hoeijmakers W.A."/>
            <person name="Religa A.A."/>
            <person name="Robertson L."/>
            <person name="Sanders M."/>
            <person name="Ogun S.A."/>
            <person name="Cunningham D."/>
            <person name="Erhart A."/>
            <person name="Billker O."/>
            <person name="Khan S.M."/>
            <person name="Stunnenberg H.G."/>
            <person name="Langhorne J."/>
            <person name="Holder A.A."/>
            <person name="Waters A.P."/>
            <person name="Newbold C.I."/>
            <person name="Pain A."/>
            <person name="Berriman M."/>
            <person name="Janse C.J."/>
        </authorList>
    </citation>
    <scope>NUCLEOTIDE SEQUENCE [LARGE SCALE GENOMIC DNA]</scope>
    <source>
        <strain evidence="4 5">17X</strain>
        <strain evidence="3 6">YM</strain>
    </source>
</reference>
<evidence type="ECO:0000256" key="1">
    <source>
        <dbReference type="PROSITE-ProRule" id="PRU00489"/>
    </source>
</evidence>
<keyword evidence="3" id="KW-0808">Transferase</keyword>
<dbReference type="GO" id="GO:0005634">
    <property type="term" value="C:nucleus"/>
    <property type="evidence" value="ECO:0007669"/>
    <property type="project" value="TreeGrafter"/>
</dbReference>
<gene>
    <name evidence="4" type="ORF">PY17X_0215000</name>
    <name evidence="3" type="ORF">PYYM_0216500</name>
</gene>
<feature type="region of interest" description="Disordered" evidence="2">
    <location>
        <begin position="160"/>
        <end position="194"/>
    </location>
</feature>
<reference evidence="4" key="2">
    <citation type="submission" date="2014-05" db="EMBL/GenBank/DDBJ databases">
        <authorList>
            <person name="Aslett M.A."/>
            <person name="De Silva N."/>
        </authorList>
    </citation>
    <scope>NUCLEOTIDE SEQUENCE</scope>
    <source>
        <strain evidence="4">17X</strain>
    </source>
</reference>
<feature type="compositionally biased region" description="Polar residues" evidence="2">
    <location>
        <begin position="129"/>
        <end position="148"/>
    </location>
</feature>
<organism evidence="3 6">
    <name type="scientific">Plasmodium yoelii</name>
    <dbReference type="NCBI Taxonomy" id="5861"/>
    <lineage>
        <taxon>Eukaryota</taxon>
        <taxon>Sar</taxon>
        <taxon>Alveolata</taxon>
        <taxon>Apicomplexa</taxon>
        <taxon>Aconoidasida</taxon>
        <taxon>Haemosporida</taxon>
        <taxon>Plasmodiidae</taxon>
        <taxon>Plasmodium</taxon>
        <taxon>Plasmodium (Vinckeia)</taxon>
    </lineage>
</organism>
<dbReference type="InterPro" id="IPR029063">
    <property type="entry name" value="SAM-dependent_MTases_sf"/>
</dbReference>
<reference evidence="3" key="3">
    <citation type="submission" date="2014-05" db="EMBL/GenBank/DDBJ databases">
        <authorList>
            <person name="Aslett A.Martin."/>
            <person name="De Silva Nishadi"/>
        </authorList>
    </citation>
    <scope>NUCLEOTIDE SEQUENCE</scope>
    <source>
        <strain evidence="3">YM</strain>
    </source>
</reference>
<dbReference type="PANTHER" id="PTHR12829:SF2">
    <property type="entry name" value="N6-ADENOSINE-METHYLTRANSFERASE MT-A70-LIKE"/>
    <property type="match status" value="1"/>
</dbReference>
<proteinExistence type="inferred from homology"/>
<dbReference type="Pfam" id="PF05063">
    <property type="entry name" value="MT-A70"/>
    <property type="match status" value="1"/>
</dbReference>
<dbReference type="Proteomes" id="UP000072904">
    <property type="component" value="Chromosome 2"/>
</dbReference>
<evidence type="ECO:0000313" key="5">
    <source>
        <dbReference type="Proteomes" id="UP000072874"/>
    </source>
</evidence>
<dbReference type="InterPro" id="IPR007757">
    <property type="entry name" value="MT-A70-like"/>
</dbReference>
<evidence type="ECO:0000313" key="3">
    <source>
        <dbReference type="EMBL" id="CDU16164.1"/>
    </source>
</evidence>
<dbReference type="GO" id="GO:0016422">
    <property type="term" value="F:mRNA (2'-O-methyladenosine-N6-)-methyltransferase activity"/>
    <property type="evidence" value="ECO:0007669"/>
    <property type="project" value="UniProtKB-EC"/>
</dbReference>
<dbReference type="EMBL" id="LM993656">
    <property type="protein sequence ID" value="VTZ71798.1"/>
    <property type="molecule type" value="Genomic_DNA"/>
</dbReference>
<reference evidence="4" key="4">
    <citation type="submission" date="2019-05" db="EMBL/GenBank/DDBJ databases">
        <authorList>
            <consortium name="Pathogen Informatics"/>
        </authorList>
    </citation>
    <scope>NUCLEOTIDE SEQUENCE</scope>
    <source>
        <strain evidence="4">17X</strain>
    </source>
</reference>
<dbReference type="EC" id="2.1.1.62" evidence="3"/>